<evidence type="ECO:0008006" key="5">
    <source>
        <dbReference type="Google" id="ProtNLM"/>
    </source>
</evidence>
<comment type="caution">
    <text evidence="3">The sequence shown here is derived from an EMBL/GenBank/DDBJ whole genome shotgun (WGS) entry which is preliminary data.</text>
</comment>
<name>A0ABR1GDH2_AURAN</name>
<dbReference type="EMBL" id="JBBJCI010000033">
    <property type="protein sequence ID" value="KAK7253938.1"/>
    <property type="molecule type" value="Genomic_DNA"/>
</dbReference>
<organism evidence="3 4">
    <name type="scientific">Aureococcus anophagefferens</name>
    <name type="common">Harmful bloom alga</name>
    <dbReference type="NCBI Taxonomy" id="44056"/>
    <lineage>
        <taxon>Eukaryota</taxon>
        <taxon>Sar</taxon>
        <taxon>Stramenopiles</taxon>
        <taxon>Ochrophyta</taxon>
        <taxon>Pelagophyceae</taxon>
        <taxon>Pelagomonadales</taxon>
        <taxon>Pelagomonadaceae</taxon>
        <taxon>Aureococcus</taxon>
    </lineage>
</organism>
<protein>
    <recommendedName>
        <fullName evidence="5">Coiled-coil domain-containing protein 40</fullName>
    </recommendedName>
</protein>
<gene>
    <name evidence="3" type="ORF">SO694_00003514</name>
</gene>
<feature type="region of interest" description="Disordered" evidence="2">
    <location>
        <begin position="1"/>
        <end position="78"/>
    </location>
</feature>
<proteinExistence type="predicted"/>
<dbReference type="PANTHER" id="PTHR16275:SF8">
    <property type="entry name" value="COILED-COIL DOMAIN-CONTAINING PROTEIN 40"/>
    <property type="match status" value="1"/>
</dbReference>
<evidence type="ECO:0000313" key="3">
    <source>
        <dbReference type="EMBL" id="KAK7253938.1"/>
    </source>
</evidence>
<feature type="coiled-coil region" evidence="1">
    <location>
        <begin position="561"/>
        <end position="758"/>
    </location>
</feature>
<dbReference type="Proteomes" id="UP001363151">
    <property type="component" value="Unassembled WGS sequence"/>
</dbReference>
<feature type="coiled-coil region" evidence="1">
    <location>
        <begin position="194"/>
        <end position="274"/>
    </location>
</feature>
<feature type="coiled-coil region" evidence="1">
    <location>
        <begin position="317"/>
        <end position="344"/>
    </location>
</feature>
<dbReference type="InterPro" id="IPR037386">
    <property type="entry name" value="CCDC40"/>
</dbReference>
<dbReference type="PANTHER" id="PTHR16275">
    <property type="entry name" value="COILED-COIL DOMAIN-CONTAINING PROTEIN 40"/>
    <property type="match status" value="1"/>
</dbReference>
<keyword evidence="1" id="KW-0175">Coiled coil</keyword>
<evidence type="ECO:0000256" key="1">
    <source>
        <dbReference type="SAM" id="Coils"/>
    </source>
</evidence>
<keyword evidence="4" id="KW-1185">Reference proteome</keyword>
<feature type="compositionally biased region" description="Gly residues" evidence="2">
    <location>
        <begin position="54"/>
        <end position="63"/>
    </location>
</feature>
<evidence type="ECO:0000313" key="4">
    <source>
        <dbReference type="Proteomes" id="UP001363151"/>
    </source>
</evidence>
<evidence type="ECO:0000256" key="2">
    <source>
        <dbReference type="SAM" id="MobiDB-lite"/>
    </source>
</evidence>
<reference evidence="3 4" key="1">
    <citation type="submission" date="2024-03" db="EMBL/GenBank/DDBJ databases">
        <title>Aureococcus anophagefferens CCMP1851 and Kratosvirus quantuckense: Draft genome of a second virus-susceptible host strain in the model system.</title>
        <authorList>
            <person name="Chase E."/>
            <person name="Truchon A.R."/>
            <person name="Schepens W."/>
            <person name="Wilhelm S.W."/>
        </authorList>
    </citation>
    <scope>NUCLEOTIDE SEQUENCE [LARGE SCALE GENOMIC DNA]</scope>
    <source>
        <strain evidence="3 4">CCMP1851</strain>
    </source>
</reference>
<feature type="compositionally biased region" description="Low complexity" evidence="2">
    <location>
        <begin position="1"/>
        <end position="13"/>
    </location>
</feature>
<feature type="compositionally biased region" description="Gly residues" evidence="2">
    <location>
        <begin position="26"/>
        <end position="40"/>
    </location>
</feature>
<feature type="compositionally biased region" description="Acidic residues" evidence="2">
    <location>
        <begin position="69"/>
        <end position="78"/>
    </location>
</feature>
<accession>A0ABR1GDH2</accession>
<sequence length="959" mass="106955">MADADPPAAAPDGSDGGAGSVSKPPGDGGDGYFDGGGGGAPMPAPAPEMYDAYDGGGGDGGGGGPPPDGGEDEAGDEENAELVRDFANHPMMDRVQRALLETLQREYERTALEAREKAHEVSLSSRTREDTGVELYGTQQQLARLQLALEALHSTAGELAEKRSAEEVGAQEARSRHGSLNKALQDRKKHVAKNQAELDAVNDTLRQVEKYNEEMRKEIAVTKRATYKAEENVQSLEHAKKGQDLYINSLDERVRQLGEQIAVHETQLAKQKAESDEARGMLAETGQEMELIAFEKKQLIQQWKASLVQLTRRDEALSAATQTLQAARMELRDLQTEIDGTKREALGVKADNESLVVVRDRLAREEQGLDEAIGQVVADCEAVSAQFALLQRSMVHTEEEEAKVAGEAKGSGDSLEQLAQNIQIVTVERMKIEQRILAARSASMTVTKAVRNLQKQALAVKERTHEKEITQAHLENELSRIRVDTLNTDAHNSQLRETLEGMVGKLKTQDELIAKYQQEIRQRNDDIEKKMYRVDRLNRKYEKMMEHADDGEHVGPLEATIRNLNKEKESIAVEATQLQGAWLADQTLLVSAAQQTEVTLEKNAELRARARILNERRLQLLKDASKRTVEVTALQNNIKAMRADVARLNDLLGRHATQQEALANETAVTEMEFQSELKELEDESLAMEKRVFDTKQAKAALLEEVVDTERQVMLWEKKIQLERETQAALDPEVGMSEIKAMEIEIHRMRLRLDGLQREQERMIVEMERGIGKREAITLRFKGKQRPTQVEHTKASLKKQVGNLRRTIQVTARDASQLSNAIMNRQKELQESTQNLTAATSRYGDLEGEAQRLQASINGLLYEKQRRAELQTAREHTASRYLDLERGLIEPLTEEHAADVEMELVNSNDGLKQVRNVIMALSSQFDYLAEPLDRIMRLTDDAEQGAITGLAGASPELGAQ</sequence>